<dbReference type="KEGG" id="pre:PCA10_02930"/>
<dbReference type="eggNOG" id="ENOG50339UH">
    <property type="taxonomic scope" value="Bacteria"/>
</dbReference>
<name>S6AER3_METRE</name>
<dbReference type="STRING" id="1245471.PCA10_02930"/>
<accession>S6AER3</accession>
<evidence type="ECO:0000259" key="1">
    <source>
        <dbReference type="Pfam" id="PF24693"/>
    </source>
</evidence>
<reference evidence="2 3" key="1">
    <citation type="journal article" date="2013" name="Genome Announc.">
        <title>Complete Genome Sequence of the Carbazole Degrader Pseudomonas resinovorans Strain CA10 (NBRC 106553).</title>
        <authorList>
            <person name="Shintani M."/>
            <person name="Hosoyama A."/>
            <person name="Ohji S."/>
            <person name="Tsuchikane K."/>
            <person name="Takarada H."/>
            <person name="Yamazoe A."/>
            <person name="Fujita N."/>
            <person name="Nojiri H."/>
        </authorList>
    </citation>
    <scope>NUCLEOTIDE SEQUENCE [LARGE SCALE GENOMIC DNA]</scope>
    <source>
        <strain evidence="2 3">NBRC 106553</strain>
    </source>
</reference>
<dbReference type="HOGENOM" id="CLU_170093_1_0_6"/>
<dbReference type="OrthoDB" id="1373771at2"/>
<dbReference type="InterPro" id="IPR056077">
    <property type="entry name" value="DUF7660"/>
</dbReference>
<dbReference type="RefSeq" id="WP_016490237.1">
    <property type="nucleotide sequence ID" value="NC_021499.1"/>
</dbReference>
<protein>
    <recommendedName>
        <fullName evidence="1">DUF7660 domain-containing protein</fullName>
    </recommendedName>
</protein>
<feature type="domain" description="DUF7660" evidence="1">
    <location>
        <begin position="15"/>
        <end position="87"/>
    </location>
</feature>
<gene>
    <name evidence="2" type="ORF">PCA10_02930</name>
</gene>
<keyword evidence="3" id="KW-1185">Reference proteome</keyword>
<organism evidence="2 3">
    <name type="scientific">Metapseudomonas resinovorans NBRC 106553</name>
    <dbReference type="NCBI Taxonomy" id="1245471"/>
    <lineage>
        <taxon>Bacteria</taxon>
        <taxon>Pseudomonadati</taxon>
        <taxon>Pseudomonadota</taxon>
        <taxon>Gammaproteobacteria</taxon>
        <taxon>Pseudomonadales</taxon>
        <taxon>Pseudomonadaceae</taxon>
        <taxon>Metapseudomonas</taxon>
    </lineage>
</organism>
<dbReference type="Proteomes" id="UP000015503">
    <property type="component" value="Chromosome"/>
</dbReference>
<evidence type="ECO:0000313" key="2">
    <source>
        <dbReference type="EMBL" id="BAN46025.1"/>
    </source>
</evidence>
<sequence>MRRTTNPLDPSQVSTRDDFIAFILNMRDDFKRNPDSWENQDLANFLEAVAAWSAEMDTFYANQEKEAPKDVNWTLFAEILFAAKIYE</sequence>
<evidence type="ECO:0000313" key="3">
    <source>
        <dbReference type="Proteomes" id="UP000015503"/>
    </source>
</evidence>
<dbReference type="EMBL" id="AP013068">
    <property type="protein sequence ID" value="BAN46025.1"/>
    <property type="molecule type" value="Genomic_DNA"/>
</dbReference>
<dbReference type="Pfam" id="PF24693">
    <property type="entry name" value="DUF7660"/>
    <property type="match status" value="1"/>
</dbReference>
<dbReference type="AlphaFoldDB" id="S6AER3"/>
<proteinExistence type="predicted"/>